<dbReference type="GO" id="GO:0008270">
    <property type="term" value="F:zinc ion binding"/>
    <property type="evidence" value="ECO:0007669"/>
    <property type="project" value="InterPro"/>
</dbReference>
<keyword evidence="12" id="KW-1015">Disulfide bond</keyword>
<comment type="subcellular location">
    <subcellularLocation>
        <location evidence="2">Secreted</location>
    </subcellularLocation>
</comment>
<evidence type="ECO:0000256" key="2">
    <source>
        <dbReference type="ARBA" id="ARBA00004613"/>
    </source>
</evidence>
<keyword evidence="8 15" id="KW-0732">Signal</keyword>
<protein>
    <recommendedName>
        <fullName evidence="16">Peptidase M14 domain-containing protein</fullName>
    </recommendedName>
</protein>
<evidence type="ECO:0000256" key="3">
    <source>
        <dbReference type="ARBA" id="ARBA00005988"/>
    </source>
</evidence>
<dbReference type="FunFam" id="3.40.630.10:FF:000084">
    <property type="entry name" value="Carboxypeptidase B2"/>
    <property type="match status" value="1"/>
</dbReference>
<dbReference type="PRINTS" id="PR00765">
    <property type="entry name" value="CRBOXYPTASEA"/>
</dbReference>
<evidence type="ECO:0000259" key="16">
    <source>
        <dbReference type="PROSITE" id="PS52035"/>
    </source>
</evidence>
<proteinExistence type="inferred from homology"/>
<evidence type="ECO:0000256" key="4">
    <source>
        <dbReference type="ARBA" id="ARBA00022525"/>
    </source>
</evidence>
<dbReference type="AlphaFoldDB" id="A0AAV1IZ72"/>
<evidence type="ECO:0000256" key="9">
    <source>
        <dbReference type="ARBA" id="ARBA00022801"/>
    </source>
</evidence>
<feature type="domain" description="Peptidase M14" evidence="16">
    <location>
        <begin position="122"/>
        <end position="422"/>
    </location>
</feature>
<dbReference type="InterPro" id="IPR000834">
    <property type="entry name" value="Peptidase_M14"/>
</dbReference>
<evidence type="ECO:0000256" key="11">
    <source>
        <dbReference type="ARBA" id="ARBA00023049"/>
    </source>
</evidence>
<evidence type="ECO:0000256" key="12">
    <source>
        <dbReference type="ARBA" id="ARBA00023157"/>
    </source>
</evidence>
<dbReference type="Pfam" id="PF00246">
    <property type="entry name" value="Peptidase_M14"/>
    <property type="match status" value="2"/>
</dbReference>
<comment type="caution">
    <text evidence="14">Lacks conserved residue(s) required for the propagation of feature annotation.</text>
</comment>
<dbReference type="FunFam" id="3.40.630.10:FF:000040">
    <property type="entry name" value="zinc carboxypeptidase"/>
    <property type="match status" value="1"/>
</dbReference>
<keyword evidence="4" id="KW-0964">Secreted</keyword>
<dbReference type="InterPro" id="IPR036990">
    <property type="entry name" value="M14A-like_propep"/>
</dbReference>
<reference evidence="17 18" key="1">
    <citation type="submission" date="2023-11" db="EMBL/GenBank/DDBJ databases">
        <authorList>
            <person name="Okamura Y."/>
        </authorList>
    </citation>
    <scope>NUCLEOTIDE SEQUENCE [LARGE SCALE GENOMIC DNA]</scope>
</reference>
<dbReference type="GO" id="GO:0004181">
    <property type="term" value="F:metallocarboxypeptidase activity"/>
    <property type="evidence" value="ECO:0007669"/>
    <property type="project" value="InterPro"/>
</dbReference>
<dbReference type="SMART" id="SM00631">
    <property type="entry name" value="Zn_pept"/>
    <property type="match status" value="2"/>
</dbReference>
<comment type="similarity">
    <text evidence="3 14">Belongs to the peptidase M14 family.</text>
</comment>
<evidence type="ECO:0000256" key="10">
    <source>
        <dbReference type="ARBA" id="ARBA00022833"/>
    </source>
</evidence>
<comment type="caution">
    <text evidence="17">The sequence shown here is derived from an EMBL/GenBank/DDBJ whole genome shotgun (WGS) entry which is preliminary data.</text>
</comment>
<keyword evidence="7" id="KW-0479">Metal-binding</keyword>
<dbReference type="PANTHER" id="PTHR11705">
    <property type="entry name" value="PROTEASE FAMILY M14 CARBOXYPEPTIDASE A,B"/>
    <property type="match status" value="1"/>
</dbReference>
<dbReference type="PROSITE" id="PS52035">
    <property type="entry name" value="PEPTIDASE_M14"/>
    <property type="match status" value="2"/>
</dbReference>
<feature type="chain" id="PRO_5043763011" description="Peptidase M14 domain-containing protein" evidence="15">
    <location>
        <begin position="17"/>
        <end position="828"/>
    </location>
</feature>
<organism evidence="17 18">
    <name type="scientific">Leptosia nina</name>
    <dbReference type="NCBI Taxonomy" id="320188"/>
    <lineage>
        <taxon>Eukaryota</taxon>
        <taxon>Metazoa</taxon>
        <taxon>Ecdysozoa</taxon>
        <taxon>Arthropoda</taxon>
        <taxon>Hexapoda</taxon>
        <taxon>Insecta</taxon>
        <taxon>Pterygota</taxon>
        <taxon>Neoptera</taxon>
        <taxon>Endopterygota</taxon>
        <taxon>Lepidoptera</taxon>
        <taxon>Glossata</taxon>
        <taxon>Ditrysia</taxon>
        <taxon>Papilionoidea</taxon>
        <taxon>Pieridae</taxon>
        <taxon>Pierinae</taxon>
        <taxon>Leptosia</taxon>
    </lineage>
</organism>
<dbReference type="GO" id="GO:0005615">
    <property type="term" value="C:extracellular space"/>
    <property type="evidence" value="ECO:0007669"/>
    <property type="project" value="TreeGrafter"/>
</dbReference>
<dbReference type="Gene3D" id="3.30.70.340">
    <property type="entry name" value="Metallocarboxypeptidase-like"/>
    <property type="match status" value="2"/>
</dbReference>
<comment type="function">
    <text evidence="13">Involved in the digestion of the blood meal.</text>
</comment>
<accession>A0AAV1IZ72</accession>
<keyword evidence="10" id="KW-0862">Zinc</keyword>
<dbReference type="Proteomes" id="UP001497472">
    <property type="component" value="Unassembled WGS sequence"/>
</dbReference>
<evidence type="ECO:0000256" key="15">
    <source>
        <dbReference type="SAM" id="SignalP"/>
    </source>
</evidence>
<keyword evidence="6" id="KW-0645">Protease</keyword>
<evidence type="ECO:0000256" key="8">
    <source>
        <dbReference type="ARBA" id="ARBA00022729"/>
    </source>
</evidence>
<feature type="active site" description="Proton donor/acceptor" evidence="14">
    <location>
        <position position="384"/>
    </location>
</feature>
<feature type="signal peptide" evidence="15">
    <location>
        <begin position="1"/>
        <end position="16"/>
    </location>
</feature>
<evidence type="ECO:0000256" key="5">
    <source>
        <dbReference type="ARBA" id="ARBA00022645"/>
    </source>
</evidence>
<keyword evidence="9" id="KW-0378">Hydrolase</keyword>
<dbReference type="EMBL" id="CAVLEF010000003">
    <property type="protein sequence ID" value="CAK1542469.1"/>
    <property type="molecule type" value="Genomic_DNA"/>
</dbReference>
<dbReference type="InterPro" id="IPR003146">
    <property type="entry name" value="M14A_act_pep"/>
</dbReference>
<sequence>MLRYALFFMLFTAVLAKYEIYDGHAVYRVSVKTEKHAQILHNLEIHNNLDFWQRAAPGHEAIVLVAKQLRLLVETTLLFNGLTYTVEVENVKPYLDRENDLLSDAAKRSRVLSSSGRLTLDKIHTYEEVEAYMDDLARTYPKLVTVVTAGQSFEKRPIRYLKISTTNFQDSTKPVVFVQSLLHAREWVTLPASLYAIQKLVVNVTESDLVDRIDWIILPIANPDGYIASHGEERFWRKNRATGYAPLDVCTGVDLNRNFDFMWGTQSSDIVCTEIFHGRSAFSEPETQAVKTIFDQYKSRMQLFIDIHSYGSLILYGYGTEELPPNALNLHLNGINMAQAIDAVKMSHNRDYRVGNSAMVLYKNSGTTPDYAQSIGVPLSYTYELPASRLGFHVLGFLVDPDFIEQAGYETWEGIRTGASLICYTIVVVLNIFLCVYGKNEEYKGFKIYNVELVTEEQQNNFSLLKSDEIDFLRKPSFKYGVIGKAMVPLSEVHWFEEKLHELGVERNIEIEDLYQYMLQQDTNLKQNNEASFDFDGYYRYDKILAYMQSIEARYQNSTDIEITLLEVETTDENRTLAYLKLGKANSNNSAIIIEAAINPREWITVPAALNVVEKVIAERRLLDHYDWIIIPVLNPDGYEYTHTNLRFWQKNRSTRSNLGVICPGVNINRNFDIDWLISDSSSSPCSHLYGGTEAFSEPEARFIRSIHQEYRDRTRLYISLQNSGGFIAYPWQYERAASGMFRQHYLLGLQMANAIGGSNLDIAALAYGDRASGTSTDYLTMNSVLYAFNVDVEGSGRDNVEIPEAEIRNVVDKVWSAIKVAADSFLN</sequence>
<feature type="domain" description="Peptidase M14" evidence="16">
    <location>
        <begin position="537"/>
        <end position="826"/>
    </location>
</feature>
<dbReference type="SUPFAM" id="SSF54897">
    <property type="entry name" value="Protease propeptides/inhibitors"/>
    <property type="match status" value="2"/>
</dbReference>
<evidence type="ECO:0000313" key="18">
    <source>
        <dbReference type="Proteomes" id="UP001497472"/>
    </source>
</evidence>
<evidence type="ECO:0000256" key="6">
    <source>
        <dbReference type="ARBA" id="ARBA00022670"/>
    </source>
</evidence>
<gene>
    <name evidence="17" type="ORF">LNINA_LOCUS2363</name>
</gene>
<evidence type="ECO:0000256" key="1">
    <source>
        <dbReference type="ARBA" id="ARBA00001947"/>
    </source>
</evidence>
<evidence type="ECO:0000256" key="14">
    <source>
        <dbReference type="PROSITE-ProRule" id="PRU01379"/>
    </source>
</evidence>
<keyword evidence="11" id="KW-0482">Metalloprotease</keyword>
<dbReference type="PANTHER" id="PTHR11705:SF140">
    <property type="entry name" value="FI02848P-RELATED"/>
    <property type="match status" value="1"/>
</dbReference>
<comment type="cofactor">
    <cofactor evidence="1">
        <name>Zn(2+)</name>
        <dbReference type="ChEBI" id="CHEBI:29105"/>
    </cofactor>
</comment>
<evidence type="ECO:0000313" key="17">
    <source>
        <dbReference type="EMBL" id="CAK1542469.1"/>
    </source>
</evidence>
<name>A0AAV1IZ72_9NEOP</name>
<evidence type="ECO:0000256" key="7">
    <source>
        <dbReference type="ARBA" id="ARBA00022723"/>
    </source>
</evidence>
<dbReference type="GO" id="GO:0006508">
    <property type="term" value="P:proteolysis"/>
    <property type="evidence" value="ECO:0007669"/>
    <property type="project" value="UniProtKB-KW"/>
</dbReference>
<keyword evidence="5" id="KW-0121">Carboxypeptidase</keyword>
<dbReference type="SUPFAM" id="SSF53187">
    <property type="entry name" value="Zn-dependent exopeptidases"/>
    <property type="match status" value="2"/>
</dbReference>
<keyword evidence="18" id="KW-1185">Reference proteome</keyword>
<dbReference type="Gene3D" id="3.40.630.10">
    <property type="entry name" value="Zn peptidases"/>
    <property type="match status" value="2"/>
</dbReference>
<dbReference type="Pfam" id="PF02244">
    <property type="entry name" value="Propep_M14"/>
    <property type="match status" value="1"/>
</dbReference>
<evidence type="ECO:0000256" key="13">
    <source>
        <dbReference type="ARBA" id="ARBA00057299"/>
    </source>
</evidence>